<accession>A0A195BS37</accession>
<protein>
    <submittedName>
        <fullName evidence="1">Uncharacterized protein</fullName>
    </submittedName>
</protein>
<evidence type="ECO:0000313" key="1">
    <source>
        <dbReference type="EMBL" id="KYM88830.1"/>
    </source>
</evidence>
<dbReference type="EMBL" id="KQ976423">
    <property type="protein sequence ID" value="KYM88830.1"/>
    <property type="molecule type" value="Genomic_DNA"/>
</dbReference>
<evidence type="ECO:0000313" key="2">
    <source>
        <dbReference type="Proteomes" id="UP000078540"/>
    </source>
</evidence>
<dbReference type="AlphaFoldDB" id="A0A195BS37"/>
<keyword evidence="2" id="KW-1185">Reference proteome</keyword>
<proteinExistence type="predicted"/>
<sequence>MTKLQLRGTYKEFIMFFKCCSTLMSKIKRTYEISPKAEKASLKVCVSISGLRSPTNM</sequence>
<name>A0A195BS37_9HYME</name>
<organism evidence="1 2">
    <name type="scientific">Atta colombica</name>
    <dbReference type="NCBI Taxonomy" id="520822"/>
    <lineage>
        <taxon>Eukaryota</taxon>
        <taxon>Metazoa</taxon>
        <taxon>Ecdysozoa</taxon>
        <taxon>Arthropoda</taxon>
        <taxon>Hexapoda</taxon>
        <taxon>Insecta</taxon>
        <taxon>Pterygota</taxon>
        <taxon>Neoptera</taxon>
        <taxon>Endopterygota</taxon>
        <taxon>Hymenoptera</taxon>
        <taxon>Apocrita</taxon>
        <taxon>Aculeata</taxon>
        <taxon>Formicoidea</taxon>
        <taxon>Formicidae</taxon>
        <taxon>Myrmicinae</taxon>
        <taxon>Atta</taxon>
    </lineage>
</organism>
<gene>
    <name evidence="1" type="ORF">ALC53_02595</name>
</gene>
<reference evidence="1 2" key="1">
    <citation type="submission" date="2015-09" db="EMBL/GenBank/DDBJ databases">
        <title>Atta colombica WGS genome.</title>
        <authorList>
            <person name="Nygaard S."/>
            <person name="Hu H."/>
            <person name="Boomsma J."/>
            <person name="Zhang G."/>
        </authorList>
    </citation>
    <scope>NUCLEOTIDE SEQUENCE [LARGE SCALE GENOMIC DNA]</scope>
    <source>
        <strain evidence="1">Treedump-2</strain>
        <tissue evidence="1">Whole body</tissue>
    </source>
</reference>
<dbReference type="Proteomes" id="UP000078540">
    <property type="component" value="Unassembled WGS sequence"/>
</dbReference>